<evidence type="ECO:0000313" key="7">
    <source>
        <dbReference type="Proteomes" id="UP001345219"/>
    </source>
</evidence>
<reference evidence="6 7" key="1">
    <citation type="journal article" date="2023" name="Hortic Res">
        <title>Pangenome of water caltrop reveals structural variations and asymmetric subgenome divergence after allopolyploidization.</title>
        <authorList>
            <person name="Zhang X."/>
            <person name="Chen Y."/>
            <person name="Wang L."/>
            <person name="Yuan Y."/>
            <person name="Fang M."/>
            <person name="Shi L."/>
            <person name="Lu R."/>
            <person name="Comes H.P."/>
            <person name="Ma Y."/>
            <person name="Chen Y."/>
            <person name="Huang G."/>
            <person name="Zhou Y."/>
            <person name="Zheng Z."/>
            <person name="Qiu Y."/>
        </authorList>
    </citation>
    <scope>NUCLEOTIDE SEQUENCE [LARGE SCALE GENOMIC DNA]</scope>
    <source>
        <tissue evidence="6">Roots</tissue>
    </source>
</reference>
<accession>A0AAN7KJB7</accession>
<feature type="region of interest" description="Disordered" evidence="5">
    <location>
        <begin position="1"/>
        <end position="24"/>
    </location>
</feature>
<evidence type="ECO:0000313" key="6">
    <source>
        <dbReference type="EMBL" id="KAK4768429.1"/>
    </source>
</evidence>
<comment type="caution">
    <text evidence="6">The sequence shown here is derived from an EMBL/GenBank/DDBJ whole genome shotgun (WGS) entry which is preliminary data.</text>
</comment>
<evidence type="ECO:0000256" key="2">
    <source>
        <dbReference type="ARBA" id="ARBA00022692"/>
    </source>
</evidence>
<evidence type="ECO:0000256" key="3">
    <source>
        <dbReference type="ARBA" id="ARBA00022989"/>
    </source>
</evidence>
<dbReference type="PANTHER" id="PTHR17920:SF24">
    <property type="entry name" value="ALPHA_BETA HYDROLASE-RELATED"/>
    <property type="match status" value="1"/>
</dbReference>
<evidence type="ECO:0000256" key="1">
    <source>
        <dbReference type="ARBA" id="ARBA00004141"/>
    </source>
</evidence>
<sequence length="105" mass="10044">MVSCSVMTSIEAKNDREEEGRATGTTWDKWKRYTLVGAAALTGGTLMAITGGLAAPAIGQGLGALAPTLGSIIPAVGAGGFTAAATATGSAAGSMAVAASSGALT</sequence>
<feature type="compositionally biased region" description="Basic and acidic residues" evidence="5">
    <location>
        <begin position="12"/>
        <end position="21"/>
    </location>
</feature>
<dbReference type="Pfam" id="PF05277">
    <property type="entry name" value="DUF726"/>
    <property type="match status" value="1"/>
</dbReference>
<dbReference type="GO" id="GO:0016020">
    <property type="term" value="C:membrane"/>
    <property type="evidence" value="ECO:0007669"/>
    <property type="project" value="UniProtKB-SubCell"/>
</dbReference>
<name>A0AAN7KJB7_9MYRT</name>
<dbReference type="Proteomes" id="UP001345219">
    <property type="component" value="Chromosome 3"/>
</dbReference>
<gene>
    <name evidence="6" type="ORF">SAY87_003570</name>
</gene>
<keyword evidence="2" id="KW-0812">Transmembrane</keyword>
<evidence type="ECO:0000256" key="5">
    <source>
        <dbReference type="SAM" id="MobiDB-lite"/>
    </source>
</evidence>
<protein>
    <submittedName>
        <fullName evidence="6">Uncharacterized protein</fullName>
    </submittedName>
</protein>
<dbReference type="PANTHER" id="PTHR17920">
    <property type="entry name" value="TRANSMEMBRANE AND COILED-COIL DOMAIN-CONTAINING PROTEIN 4 TMCO4"/>
    <property type="match status" value="1"/>
</dbReference>
<keyword evidence="3" id="KW-1133">Transmembrane helix</keyword>
<dbReference type="AlphaFoldDB" id="A0AAN7KJB7"/>
<evidence type="ECO:0000256" key="4">
    <source>
        <dbReference type="ARBA" id="ARBA00023136"/>
    </source>
</evidence>
<keyword evidence="4" id="KW-0472">Membrane</keyword>
<organism evidence="6 7">
    <name type="scientific">Trapa incisa</name>
    <dbReference type="NCBI Taxonomy" id="236973"/>
    <lineage>
        <taxon>Eukaryota</taxon>
        <taxon>Viridiplantae</taxon>
        <taxon>Streptophyta</taxon>
        <taxon>Embryophyta</taxon>
        <taxon>Tracheophyta</taxon>
        <taxon>Spermatophyta</taxon>
        <taxon>Magnoliopsida</taxon>
        <taxon>eudicotyledons</taxon>
        <taxon>Gunneridae</taxon>
        <taxon>Pentapetalae</taxon>
        <taxon>rosids</taxon>
        <taxon>malvids</taxon>
        <taxon>Myrtales</taxon>
        <taxon>Lythraceae</taxon>
        <taxon>Trapa</taxon>
    </lineage>
</organism>
<dbReference type="EMBL" id="JAXIOK010000006">
    <property type="protein sequence ID" value="KAK4768429.1"/>
    <property type="molecule type" value="Genomic_DNA"/>
</dbReference>
<proteinExistence type="predicted"/>
<comment type="subcellular location">
    <subcellularLocation>
        <location evidence="1">Membrane</location>
        <topology evidence="1">Multi-pass membrane protein</topology>
    </subcellularLocation>
</comment>
<keyword evidence="7" id="KW-1185">Reference proteome</keyword>
<dbReference type="InterPro" id="IPR007941">
    <property type="entry name" value="DUF726"/>
</dbReference>